<accession>A0A931IEB1</accession>
<dbReference type="GO" id="GO:0006508">
    <property type="term" value="P:proteolysis"/>
    <property type="evidence" value="ECO:0007669"/>
    <property type="project" value="UniProtKB-KW"/>
</dbReference>
<dbReference type="RefSeq" id="WP_196150543.1">
    <property type="nucleotide sequence ID" value="NZ_JADMLG010000007.1"/>
</dbReference>
<name>A0A931IEB1_9NOCA</name>
<keyword evidence="7" id="KW-1185">Reference proteome</keyword>
<dbReference type="PANTHER" id="PTHR42881">
    <property type="entry name" value="PROLYL ENDOPEPTIDASE"/>
    <property type="match status" value="1"/>
</dbReference>
<dbReference type="Pfam" id="PF00326">
    <property type="entry name" value="Peptidase_S9"/>
    <property type="match status" value="1"/>
</dbReference>
<keyword evidence="1" id="KW-0645">Protease</keyword>
<dbReference type="AlphaFoldDB" id="A0A931IEB1"/>
<evidence type="ECO:0000256" key="3">
    <source>
        <dbReference type="ARBA" id="ARBA00022825"/>
    </source>
</evidence>
<evidence type="ECO:0000259" key="4">
    <source>
        <dbReference type="Pfam" id="PF00326"/>
    </source>
</evidence>
<dbReference type="InterPro" id="IPR001375">
    <property type="entry name" value="Peptidase_S9_cat"/>
</dbReference>
<feature type="domain" description="Peptidase S9A N-terminal" evidence="5">
    <location>
        <begin position="6"/>
        <end position="411"/>
    </location>
</feature>
<keyword evidence="3" id="KW-0720">Serine protease</keyword>
<evidence type="ECO:0000313" key="7">
    <source>
        <dbReference type="Proteomes" id="UP000655751"/>
    </source>
</evidence>
<evidence type="ECO:0000256" key="2">
    <source>
        <dbReference type="ARBA" id="ARBA00022801"/>
    </source>
</evidence>
<proteinExistence type="predicted"/>
<dbReference type="SUPFAM" id="SSF50993">
    <property type="entry name" value="Peptidase/esterase 'gauge' domain"/>
    <property type="match status" value="1"/>
</dbReference>
<dbReference type="InterPro" id="IPR023302">
    <property type="entry name" value="Pept_S9A_N"/>
</dbReference>
<dbReference type="PANTHER" id="PTHR42881:SF13">
    <property type="entry name" value="PROLYL ENDOPEPTIDASE"/>
    <property type="match status" value="1"/>
</dbReference>
<dbReference type="EMBL" id="JADMLG010000007">
    <property type="protein sequence ID" value="MBH0778225.1"/>
    <property type="molecule type" value="Genomic_DNA"/>
</dbReference>
<organism evidence="6 7">
    <name type="scientific">Nocardia bovistercoris</name>
    <dbReference type="NCBI Taxonomy" id="2785916"/>
    <lineage>
        <taxon>Bacteria</taxon>
        <taxon>Bacillati</taxon>
        <taxon>Actinomycetota</taxon>
        <taxon>Actinomycetes</taxon>
        <taxon>Mycobacteriales</taxon>
        <taxon>Nocardiaceae</taxon>
        <taxon>Nocardia</taxon>
    </lineage>
</organism>
<dbReference type="GO" id="GO:0005829">
    <property type="term" value="C:cytosol"/>
    <property type="evidence" value="ECO:0007669"/>
    <property type="project" value="TreeGrafter"/>
</dbReference>
<dbReference type="Gene3D" id="2.130.10.120">
    <property type="entry name" value="Prolyl oligopeptidase, N-terminal domain"/>
    <property type="match status" value="1"/>
</dbReference>
<gene>
    <name evidence="6" type="ORF">IT779_18245</name>
</gene>
<evidence type="ECO:0000256" key="1">
    <source>
        <dbReference type="ARBA" id="ARBA00022670"/>
    </source>
</evidence>
<dbReference type="InterPro" id="IPR051167">
    <property type="entry name" value="Prolyl_oligopep/macrocyclase"/>
</dbReference>
<feature type="domain" description="Peptidase S9 prolyl oligopeptidase catalytic" evidence="4">
    <location>
        <begin position="477"/>
        <end position="679"/>
    </location>
</feature>
<sequence>MSEPTATDPYLWLEQVTDDRALDWARAHNEVVVAAFAESDRFVELEGRILDMLDTDTKIAYPGRRGPWLYNFWRDAEHPRGLWRRTTFDEYAKPAPDWDVLIDVDALAEAEDENWVWGGAGVLRPEQSRALISLSRGGADAKVVREFDMASRTFIDPADGGFHLPEAKSQLSWIDIDTVYVGTDFGPGSLTESGYPRIMKKWRRGTELSSAETVFEGEPSDVAVSAGYDRTPGYERHFVGRATDFFNEEVFLLEDDGSLRRLDIPTDASESWYKDWLLIRLKSPWEIAGAAYPAGALLAIDFERFLAGERDFEIVFTPDEHTALHGFGWTENYLLLATLEDVQTKLYVLTPSAEGWKREPLADTPPMASTSVANLDPLEGGDEYMLTTSGFTTPTTLLAGSVGQGAEKLKQEPGFFDADTVETEQFFARSEDGTRVPYFVIRRRDRRGVPGPTVMSGYGGFEVSRTPAYSGASGMGWLERGGTWVMTNIRGGGEYGPQWHTSVQKANRYKVYEDFAAIAKDLVERGITTPAQLGAVGGSNGGLLMGVMLTRYPELFGAIVCQVPLLDMKRYHLLLAGASWMAEYGDPDKPEEWAYISEYSPYQNVRSDLRYPPILITTSTRDDRVHPGHARKMTALLEELGHPVWYHENIEGGHGGAADNKQSAFQAALIYEFFAEQLMKG</sequence>
<dbReference type="Proteomes" id="UP000655751">
    <property type="component" value="Unassembled WGS sequence"/>
</dbReference>
<dbReference type="SUPFAM" id="SSF53474">
    <property type="entry name" value="alpha/beta-Hydrolases"/>
    <property type="match status" value="1"/>
</dbReference>
<dbReference type="InterPro" id="IPR002470">
    <property type="entry name" value="Peptidase_S9A"/>
</dbReference>
<comment type="caution">
    <text evidence="6">The sequence shown here is derived from an EMBL/GenBank/DDBJ whole genome shotgun (WGS) entry which is preliminary data.</text>
</comment>
<keyword evidence="2" id="KW-0378">Hydrolase</keyword>
<dbReference type="Gene3D" id="3.40.50.1820">
    <property type="entry name" value="alpha/beta hydrolase"/>
    <property type="match status" value="1"/>
</dbReference>
<dbReference type="GO" id="GO:0004252">
    <property type="term" value="F:serine-type endopeptidase activity"/>
    <property type="evidence" value="ECO:0007669"/>
    <property type="project" value="InterPro"/>
</dbReference>
<dbReference type="GO" id="GO:0070012">
    <property type="term" value="F:oligopeptidase activity"/>
    <property type="evidence" value="ECO:0007669"/>
    <property type="project" value="TreeGrafter"/>
</dbReference>
<protein>
    <submittedName>
        <fullName evidence="6">S9 family peptidase</fullName>
    </submittedName>
</protein>
<dbReference type="PRINTS" id="PR00862">
    <property type="entry name" value="PROLIGOPTASE"/>
</dbReference>
<dbReference type="InterPro" id="IPR029058">
    <property type="entry name" value="AB_hydrolase_fold"/>
</dbReference>
<reference evidence="6" key="1">
    <citation type="submission" date="2020-11" db="EMBL/GenBank/DDBJ databases">
        <title>Nocardia NEAU-351.nov., a novel actinomycete isolated from the cow dung.</title>
        <authorList>
            <person name="Zhang X."/>
        </authorList>
    </citation>
    <scope>NUCLEOTIDE SEQUENCE</scope>
    <source>
        <strain evidence="6">NEAU-351</strain>
    </source>
</reference>
<dbReference type="Pfam" id="PF02897">
    <property type="entry name" value="Peptidase_S9_N"/>
    <property type="match status" value="1"/>
</dbReference>
<evidence type="ECO:0000259" key="5">
    <source>
        <dbReference type="Pfam" id="PF02897"/>
    </source>
</evidence>
<evidence type="ECO:0000313" key="6">
    <source>
        <dbReference type="EMBL" id="MBH0778225.1"/>
    </source>
</evidence>